<dbReference type="GO" id="GO:0016020">
    <property type="term" value="C:membrane"/>
    <property type="evidence" value="ECO:0007669"/>
    <property type="project" value="TreeGrafter"/>
</dbReference>
<organism evidence="3 4">
    <name type="scientific">Mycena belliarum</name>
    <dbReference type="NCBI Taxonomy" id="1033014"/>
    <lineage>
        <taxon>Eukaryota</taxon>
        <taxon>Fungi</taxon>
        <taxon>Dikarya</taxon>
        <taxon>Basidiomycota</taxon>
        <taxon>Agaricomycotina</taxon>
        <taxon>Agaricomycetes</taxon>
        <taxon>Agaricomycetidae</taxon>
        <taxon>Agaricales</taxon>
        <taxon>Marasmiineae</taxon>
        <taxon>Mycenaceae</taxon>
        <taxon>Mycena</taxon>
    </lineage>
</organism>
<dbReference type="InterPro" id="IPR011990">
    <property type="entry name" value="TPR-like_helical_dom_sf"/>
</dbReference>
<dbReference type="GO" id="GO:0072380">
    <property type="term" value="C:TRC complex"/>
    <property type="evidence" value="ECO:0007669"/>
    <property type="project" value="TreeGrafter"/>
</dbReference>
<dbReference type="InterPro" id="IPR047150">
    <property type="entry name" value="SGT"/>
</dbReference>
<keyword evidence="4" id="KW-1185">Reference proteome</keyword>
<dbReference type="EMBL" id="JARJCN010000002">
    <property type="protein sequence ID" value="KAJ7103151.1"/>
    <property type="molecule type" value="Genomic_DNA"/>
</dbReference>
<dbReference type="PANTHER" id="PTHR45831">
    <property type="entry name" value="LD24721P"/>
    <property type="match status" value="1"/>
</dbReference>
<dbReference type="AlphaFoldDB" id="A0AAD6UH37"/>
<evidence type="ECO:0000313" key="4">
    <source>
        <dbReference type="Proteomes" id="UP001222325"/>
    </source>
</evidence>
<proteinExistence type="predicted"/>
<dbReference type="SMART" id="SM00028">
    <property type="entry name" value="TPR"/>
    <property type="match status" value="2"/>
</dbReference>
<keyword evidence="2" id="KW-0802">TPR repeat</keyword>
<dbReference type="Gene3D" id="1.25.40.10">
    <property type="entry name" value="Tetratricopeptide repeat domain"/>
    <property type="match status" value="1"/>
</dbReference>
<name>A0AAD6UH37_9AGAR</name>
<evidence type="ECO:0000256" key="2">
    <source>
        <dbReference type="ARBA" id="ARBA00022803"/>
    </source>
</evidence>
<dbReference type="GO" id="GO:0006620">
    <property type="term" value="P:post-translational protein targeting to endoplasmic reticulum membrane"/>
    <property type="evidence" value="ECO:0007669"/>
    <property type="project" value="TreeGrafter"/>
</dbReference>
<accession>A0AAD6UH37</accession>
<sequence>MASVAGVDSNAVERLKAEANALHREGSYQAAYQKYSEAIKEKPDKAVLSILYANRAASCLALKEYMDGFHDGQNVCLCQISSSKSDHLFSQAAKLDPTYVKAWARMGTAAHVLGMWSACRYAWQSALACLPTANLTDAQLILERQFKEGIKAADAAEAKSHSTAEKQLMYLNKDSSAPWDRALALAEENQLVEGELPSSGFVILDAYRDFVRGIKAMQQIVINRQGDNLRIKAIPNALIDITNGLLRDTRVFHADSRFFEQLEAQIRYEGEATAAWGSGGPKRVQKEAIARQRKEGWLPVRRALSVTVRAWIIKGFIDTNMGSLISGVEFYQRTLDLLEWGRRTWHNVASEDRGIIFEASFVRGVRRLHLPAVLRLYLKEGVQSGVSLETIANLARELMAETEASVRPPDYLLNPGFYASFWIYPAAEALSIIGWYHMQLGLQRIDSKLDLDQEAVKTFRQASQYYIQAADRYPEDEEERPSMLAVALEALWWSETPLRETLPLCRRIRAAMSKSATLWKSSQKSVTNQNAKCKDAVQFLIACEKELAEGTATLDSTLVPTDLVSNPFP</sequence>
<gene>
    <name evidence="3" type="ORF">B0H15DRAFT_811185</name>
</gene>
<keyword evidence="1" id="KW-0677">Repeat</keyword>
<protein>
    <submittedName>
        <fullName evidence="3">Uncharacterized protein</fullName>
    </submittedName>
</protein>
<dbReference type="PANTHER" id="PTHR45831:SF5">
    <property type="entry name" value="STI1 DOMAIN-CONTAINING PROTEIN"/>
    <property type="match status" value="1"/>
</dbReference>
<dbReference type="SUPFAM" id="SSF48452">
    <property type="entry name" value="TPR-like"/>
    <property type="match status" value="1"/>
</dbReference>
<dbReference type="Proteomes" id="UP001222325">
    <property type="component" value="Unassembled WGS sequence"/>
</dbReference>
<dbReference type="GO" id="GO:0060090">
    <property type="term" value="F:molecular adaptor activity"/>
    <property type="evidence" value="ECO:0007669"/>
    <property type="project" value="TreeGrafter"/>
</dbReference>
<evidence type="ECO:0000256" key="1">
    <source>
        <dbReference type="ARBA" id="ARBA00022737"/>
    </source>
</evidence>
<reference evidence="3" key="1">
    <citation type="submission" date="2023-03" db="EMBL/GenBank/DDBJ databases">
        <title>Massive genome expansion in bonnet fungi (Mycena s.s.) driven by repeated elements and novel gene families across ecological guilds.</title>
        <authorList>
            <consortium name="Lawrence Berkeley National Laboratory"/>
            <person name="Harder C.B."/>
            <person name="Miyauchi S."/>
            <person name="Viragh M."/>
            <person name="Kuo A."/>
            <person name="Thoen E."/>
            <person name="Andreopoulos B."/>
            <person name="Lu D."/>
            <person name="Skrede I."/>
            <person name="Drula E."/>
            <person name="Henrissat B."/>
            <person name="Morin E."/>
            <person name="Kohler A."/>
            <person name="Barry K."/>
            <person name="LaButti K."/>
            <person name="Morin E."/>
            <person name="Salamov A."/>
            <person name="Lipzen A."/>
            <person name="Mereny Z."/>
            <person name="Hegedus B."/>
            <person name="Baldrian P."/>
            <person name="Stursova M."/>
            <person name="Weitz H."/>
            <person name="Taylor A."/>
            <person name="Grigoriev I.V."/>
            <person name="Nagy L.G."/>
            <person name="Martin F."/>
            <person name="Kauserud H."/>
        </authorList>
    </citation>
    <scope>NUCLEOTIDE SEQUENCE</scope>
    <source>
        <strain evidence="3">CBHHK173m</strain>
    </source>
</reference>
<dbReference type="InterPro" id="IPR019734">
    <property type="entry name" value="TPR_rpt"/>
</dbReference>
<evidence type="ECO:0000313" key="3">
    <source>
        <dbReference type="EMBL" id="KAJ7103151.1"/>
    </source>
</evidence>
<comment type="caution">
    <text evidence="3">The sequence shown here is derived from an EMBL/GenBank/DDBJ whole genome shotgun (WGS) entry which is preliminary data.</text>
</comment>